<reference evidence="1 2" key="1">
    <citation type="submission" date="2023-06" db="EMBL/GenBank/DDBJ databases">
        <title>Pelomonas sp. PFR6 16S ribosomal RNA gene Genome sequencing and assembly.</title>
        <authorList>
            <person name="Woo H."/>
        </authorList>
    </citation>
    <scope>NUCLEOTIDE SEQUENCE [LARGE SCALE GENOMIC DNA]</scope>
    <source>
        <strain evidence="1 2">PFR6</strain>
    </source>
</reference>
<evidence type="ECO:0000313" key="2">
    <source>
        <dbReference type="Proteomes" id="UP001228044"/>
    </source>
</evidence>
<keyword evidence="2" id="KW-1185">Reference proteome</keyword>
<name>A0ABT8DQC1_9BURK</name>
<evidence type="ECO:0000313" key="1">
    <source>
        <dbReference type="EMBL" id="MDN3920540.1"/>
    </source>
</evidence>
<sequence>MTRLVLLAEEQQALPLADRIAVRLHLLACHACPRFLRQLQLMRRATERWRRYSEE</sequence>
<accession>A0ABT8DQC1</accession>
<proteinExistence type="predicted"/>
<dbReference type="EMBL" id="JAUHHC010000002">
    <property type="protein sequence ID" value="MDN3920540.1"/>
    <property type="molecule type" value="Genomic_DNA"/>
</dbReference>
<dbReference type="Proteomes" id="UP001228044">
    <property type="component" value="Unassembled WGS sequence"/>
</dbReference>
<gene>
    <name evidence="1" type="ORF">QWJ38_09650</name>
</gene>
<comment type="caution">
    <text evidence="1">The sequence shown here is derived from an EMBL/GenBank/DDBJ whole genome shotgun (WGS) entry which is preliminary data.</text>
</comment>
<organism evidence="1 2">
    <name type="scientific">Roseateles violae</name>
    <dbReference type="NCBI Taxonomy" id="3058042"/>
    <lineage>
        <taxon>Bacteria</taxon>
        <taxon>Pseudomonadati</taxon>
        <taxon>Pseudomonadota</taxon>
        <taxon>Betaproteobacteria</taxon>
        <taxon>Burkholderiales</taxon>
        <taxon>Sphaerotilaceae</taxon>
        <taxon>Roseateles</taxon>
    </lineage>
</organism>
<protein>
    <submittedName>
        <fullName evidence="1">Zf-HC2 domain-containing protein</fullName>
    </submittedName>
</protein>